<name>A0A2J6TUF6_9HELO</name>
<dbReference type="Pfam" id="PF00221">
    <property type="entry name" value="Lyase_aromatic"/>
    <property type="match status" value="1"/>
</dbReference>
<dbReference type="InParanoid" id="A0A2J6TUF6"/>
<feature type="compositionally biased region" description="Low complexity" evidence="3">
    <location>
        <begin position="732"/>
        <end position="752"/>
    </location>
</feature>
<dbReference type="CDD" id="cd00332">
    <property type="entry name" value="PAL-HAL"/>
    <property type="match status" value="1"/>
</dbReference>
<dbReference type="OrthoDB" id="10051290at2759"/>
<dbReference type="GeneID" id="36594391"/>
<dbReference type="InterPro" id="IPR008948">
    <property type="entry name" value="L-Aspartase-like"/>
</dbReference>
<dbReference type="RefSeq" id="XP_024743577.1">
    <property type="nucleotide sequence ID" value="XM_024886314.1"/>
</dbReference>
<dbReference type="GO" id="GO:0016841">
    <property type="term" value="F:ammonia-lyase activity"/>
    <property type="evidence" value="ECO:0007669"/>
    <property type="project" value="InterPro"/>
</dbReference>
<dbReference type="STRING" id="1095630.A0A2J6TUF6"/>
<dbReference type="InterPro" id="IPR024083">
    <property type="entry name" value="Fumarase/histidase_N"/>
</dbReference>
<dbReference type="InterPro" id="IPR023144">
    <property type="entry name" value="Phe_NH3-lyase_shielding_dom_sf"/>
</dbReference>
<organism evidence="4 5">
    <name type="scientific">Hyaloscypha bicolor E</name>
    <dbReference type="NCBI Taxonomy" id="1095630"/>
    <lineage>
        <taxon>Eukaryota</taxon>
        <taxon>Fungi</taxon>
        <taxon>Dikarya</taxon>
        <taxon>Ascomycota</taxon>
        <taxon>Pezizomycotina</taxon>
        <taxon>Leotiomycetes</taxon>
        <taxon>Helotiales</taxon>
        <taxon>Hyaloscyphaceae</taxon>
        <taxon>Hyaloscypha</taxon>
        <taxon>Hyaloscypha bicolor</taxon>
    </lineage>
</organism>
<dbReference type="Gene3D" id="1.20.200.10">
    <property type="entry name" value="Fumarase/aspartase (Central domain)"/>
    <property type="match status" value="1"/>
</dbReference>
<feature type="region of interest" description="Disordered" evidence="3">
    <location>
        <begin position="722"/>
        <end position="752"/>
    </location>
</feature>
<keyword evidence="5" id="KW-1185">Reference proteome</keyword>
<dbReference type="InterPro" id="IPR001106">
    <property type="entry name" value="Aromatic_Lyase"/>
</dbReference>
<dbReference type="PANTHER" id="PTHR10362">
    <property type="entry name" value="HISTIDINE AMMONIA-LYASE"/>
    <property type="match status" value="1"/>
</dbReference>
<evidence type="ECO:0000256" key="3">
    <source>
        <dbReference type="SAM" id="MobiDB-lite"/>
    </source>
</evidence>
<evidence type="ECO:0000256" key="2">
    <source>
        <dbReference type="RuleBase" id="RU003954"/>
    </source>
</evidence>
<dbReference type="InterPro" id="IPR022313">
    <property type="entry name" value="Phe/His_NH3-lyase_AS"/>
</dbReference>
<dbReference type="Gene3D" id="1.10.275.10">
    <property type="entry name" value="Fumarase/aspartase (N-terminal domain)"/>
    <property type="match status" value="1"/>
</dbReference>
<dbReference type="GO" id="GO:0005737">
    <property type="term" value="C:cytoplasm"/>
    <property type="evidence" value="ECO:0007669"/>
    <property type="project" value="InterPro"/>
</dbReference>
<gene>
    <name evidence="4" type="ORF">K444DRAFT_658944</name>
</gene>
<keyword evidence="2 4" id="KW-0456">Lyase</keyword>
<dbReference type="PROSITE" id="PS00488">
    <property type="entry name" value="PAL_HISTIDASE"/>
    <property type="match status" value="1"/>
</dbReference>
<evidence type="ECO:0000256" key="1">
    <source>
        <dbReference type="ARBA" id="ARBA00007238"/>
    </source>
</evidence>
<comment type="similarity">
    <text evidence="1 2">Belongs to the PAL/histidase family.</text>
</comment>
<accession>A0A2J6TUF6</accession>
<dbReference type="Gene3D" id="1.10.274.20">
    <property type="entry name" value="Phenylalanine ammonia-lyase 1, domain 3"/>
    <property type="match status" value="1"/>
</dbReference>
<dbReference type="NCBIfam" id="TIGR01226">
    <property type="entry name" value="phe_am_lyase"/>
    <property type="match status" value="1"/>
</dbReference>
<sequence length="752" mass="81746">MEYISRPHARATYQAYNALRKFRKGQEQIQLNGEALDIATVVAVAKYGCTPHLDLNDDIVRAMNESVDMLSNYLAKGYFVYGVNTGYGGSADTRTNNHAALQLSLMQHTQSAITTSGDKGDPSSILQDIGSHSMPHSWAKASMLVRENQTMRGHSAVRVEVVQTLNDLISNDMVPLVPLRGSISASGDLMPLSFIAGALQGCPDIFIRRKQGQGYELLPADQSLEKAGITPIILGPKEGLGLINGTAPSAAVASLALYETHQLAVLSQYLTILASEVLGGNLEWLHPFIADIRPHIGQKEAAANMRTFVAGSKLVSGIYTTEKDRFKVGLCQDRYATRTSQQWIGPQLEDLMLAHQQVTVELNSTTDNPLVDVSASDVHSGGNFQAASITSAMEKTRLSLQMLGKMVFAQCTEMINPALNNGLPANLAADDPSLSFTMKGIDANMAAYMSELAYIANPVSSHVQSAEQHNQAVNSLALISARYTMAAVDLVSLMSACIIYVGCQGLDLRVMHNTFLESFQPILQAITSEVIGQFLPQQKIDALCHELLKSISTVWEATTSLDAHKRCEKAVSGCISILTAPLCEYQGYNAGAEQCPEITEKQHRGSTSSITTLETWRSRVLVAMNEHYVSHRTQFFEKHTTAEYLGQASKKVYSFVREDLGVPFHRGLVEHPTPGDVVINGRPKKTIGSWVGIIYESLRDGRLYDKLMEALADGLKDGVVNGDGQQNGGVVNGERQQNGEVVNGNGQQNGEM</sequence>
<reference evidence="4 5" key="1">
    <citation type="submission" date="2016-04" db="EMBL/GenBank/DDBJ databases">
        <title>A degradative enzymes factory behind the ericoid mycorrhizal symbiosis.</title>
        <authorList>
            <consortium name="DOE Joint Genome Institute"/>
            <person name="Martino E."/>
            <person name="Morin E."/>
            <person name="Grelet G."/>
            <person name="Kuo A."/>
            <person name="Kohler A."/>
            <person name="Daghino S."/>
            <person name="Barry K."/>
            <person name="Choi C."/>
            <person name="Cichocki N."/>
            <person name="Clum A."/>
            <person name="Copeland A."/>
            <person name="Hainaut M."/>
            <person name="Haridas S."/>
            <person name="Labutti K."/>
            <person name="Lindquist E."/>
            <person name="Lipzen A."/>
            <person name="Khouja H.-R."/>
            <person name="Murat C."/>
            <person name="Ohm R."/>
            <person name="Olson A."/>
            <person name="Spatafora J."/>
            <person name="Veneault-Fourrey C."/>
            <person name="Henrissat B."/>
            <person name="Grigoriev I."/>
            <person name="Martin F."/>
            <person name="Perotto S."/>
        </authorList>
    </citation>
    <scope>NUCLEOTIDE SEQUENCE [LARGE SCALE GENOMIC DNA]</scope>
    <source>
        <strain evidence="4 5">E</strain>
    </source>
</reference>
<evidence type="ECO:0000313" key="4">
    <source>
        <dbReference type="EMBL" id="PMD66673.1"/>
    </source>
</evidence>
<dbReference type="EMBL" id="KZ613743">
    <property type="protein sequence ID" value="PMD66673.1"/>
    <property type="molecule type" value="Genomic_DNA"/>
</dbReference>
<evidence type="ECO:0000313" key="5">
    <source>
        <dbReference type="Proteomes" id="UP000235371"/>
    </source>
</evidence>
<dbReference type="SUPFAM" id="SSF48557">
    <property type="entry name" value="L-aspartase-like"/>
    <property type="match status" value="1"/>
</dbReference>
<dbReference type="GO" id="GO:0006559">
    <property type="term" value="P:L-phenylalanine catabolic process"/>
    <property type="evidence" value="ECO:0007669"/>
    <property type="project" value="InterPro"/>
</dbReference>
<dbReference type="InterPro" id="IPR005922">
    <property type="entry name" value="Phe_NH3-lyase"/>
</dbReference>
<protein>
    <submittedName>
        <fullName evidence="4">Phenylalanine ammonia-lyase</fullName>
    </submittedName>
</protein>
<dbReference type="Proteomes" id="UP000235371">
    <property type="component" value="Unassembled WGS sequence"/>
</dbReference>
<proteinExistence type="inferred from homology"/>
<dbReference type="AlphaFoldDB" id="A0A2J6TUF6"/>